<sequence length="404" mass="46408">MKKNDNLTGTLIVLILLWLPFSPPHLFAQNTNNSFLKIKSQSGKVLLTNDFLKGDNETSSPIDYYHAYALEYGRQTAGNKAWERAYLMPKYGLGFYTAAFFYDQENEDQRLAANELGHPMAVYAFFEGPFKRWHRFSLQYRMAFGLTYNWNAYDPDDNHFQVAIGSKKTVYIEAGTFVDYMVSPRWNLQAGFSATHFSNGATTTPNYGVNLFAPYLSVQYNFNDNIAPKFNERVREPFEKKDEVNIGYAMGVKQISNPQNTPNTPFPDLNFVTANINTNYMRRISQKSKIGVGIDLNFDESSHAQVREDEQGIPEKEKNKLIYKLSAGSYVGYELVVNKVSLVMNVGAYLLREHYEGMKPVMYQRLGVKYQATDHLYGGIYVRAYKFGIADFIEWQVGYRFIKS</sequence>
<dbReference type="Proteomes" id="UP001354989">
    <property type="component" value="Plasmid pPP3"/>
</dbReference>
<evidence type="ECO:0008006" key="3">
    <source>
        <dbReference type="Google" id="ProtNLM"/>
    </source>
</evidence>
<protein>
    <recommendedName>
        <fullName evidence="3">Lipid A 3-O-deacylase PagL</fullName>
    </recommendedName>
</protein>
<dbReference type="Pfam" id="PF09411">
    <property type="entry name" value="PagL"/>
    <property type="match status" value="1"/>
</dbReference>
<keyword evidence="1" id="KW-0614">Plasmid</keyword>
<gene>
    <name evidence="1" type="ORF">PEPS_40500</name>
</gene>
<evidence type="ECO:0000313" key="1">
    <source>
        <dbReference type="EMBL" id="BDD01770.1"/>
    </source>
</evidence>
<evidence type="ECO:0000313" key="2">
    <source>
        <dbReference type="Proteomes" id="UP001354989"/>
    </source>
</evidence>
<dbReference type="RefSeq" id="WP_332920156.1">
    <property type="nucleotide sequence ID" value="NZ_AP025295.1"/>
</dbReference>
<proteinExistence type="predicted"/>
<dbReference type="Gene3D" id="2.40.160.20">
    <property type="match status" value="1"/>
</dbReference>
<keyword evidence="2" id="KW-1185">Reference proteome</keyword>
<accession>A0ABM7VLJ7</accession>
<name>A0ABM7VLJ7_9BACT</name>
<dbReference type="InterPro" id="IPR018550">
    <property type="entry name" value="Lipid-A_deacylase-rel"/>
</dbReference>
<geneLocation type="plasmid" evidence="1 2">
    <name>pPP3</name>
</geneLocation>
<organism evidence="1 2">
    <name type="scientific">Persicobacter psychrovividus</name>
    <dbReference type="NCBI Taxonomy" id="387638"/>
    <lineage>
        <taxon>Bacteria</taxon>
        <taxon>Pseudomonadati</taxon>
        <taxon>Bacteroidota</taxon>
        <taxon>Cytophagia</taxon>
        <taxon>Cytophagales</taxon>
        <taxon>Persicobacteraceae</taxon>
        <taxon>Persicobacter</taxon>
    </lineage>
</organism>
<dbReference type="EMBL" id="AP025295">
    <property type="protein sequence ID" value="BDD01770.1"/>
    <property type="molecule type" value="Genomic_DNA"/>
</dbReference>
<reference evidence="1 2" key="1">
    <citation type="submission" date="2021-12" db="EMBL/GenBank/DDBJ databases">
        <title>Genome sequencing of bacteria with rrn-lacking chromosome and rrn-plasmid.</title>
        <authorList>
            <person name="Anda M."/>
            <person name="Iwasaki W."/>
        </authorList>
    </citation>
    <scope>NUCLEOTIDE SEQUENCE [LARGE SCALE GENOMIC DNA]</scope>
    <source>
        <strain evidence="1 2">NBRC 101262</strain>
        <plasmid evidence="1 2">pPP3</plasmid>
    </source>
</reference>